<proteinExistence type="predicted"/>
<evidence type="ECO:0000256" key="5">
    <source>
        <dbReference type="SAM" id="Phobius"/>
    </source>
</evidence>
<dbReference type="Gene3D" id="1.20.120.550">
    <property type="entry name" value="Membrane associated eicosanoid/glutathione metabolism-like domain"/>
    <property type="match status" value="1"/>
</dbReference>
<dbReference type="AlphaFoldDB" id="A0A1X7AM92"/>
<dbReference type="PANTHER" id="PTHR35371:SF1">
    <property type="entry name" value="BLR7753 PROTEIN"/>
    <property type="match status" value="1"/>
</dbReference>
<dbReference type="InterPro" id="IPR001129">
    <property type="entry name" value="Membr-assoc_MAPEG"/>
</dbReference>
<evidence type="ECO:0000256" key="1">
    <source>
        <dbReference type="ARBA" id="ARBA00004370"/>
    </source>
</evidence>
<dbReference type="SUPFAM" id="SSF161084">
    <property type="entry name" value="MAPEG domain-like"/>
    <property type="match status" value="1"/>
</dbReference>
<keyword evidence="4 5" id="KW-0472">Membrane</keyword>
<dbReference type="PANTHER" id="PTHR35371">
    <property type="entry name" value="INNER MEMBRANE PROTEIN"/>
    <property type="match status" value="1"/>
</dbReference>
<name>A0A1X7AM92_9GAMM</name>
<evidence type="ECO:0000313" key="7">
    <source>
        <dbReference type="Proteomes" id="UP000196573"/>
    </source>
</evidence>
<feature type="transmembrane region" description="Helical" evidence="5">
    <location>
        <begin position="82"/>
        <end position="100"/>
    </location>
</feature>
<reference evidence="6 7" key="1">
    <citation type="submission" date="2017-03" db="EMBL/GenBank/DDBJ databases">
        <authorList>
            <person name="Afonso C.L."/>
            <person name="Miller P.J."/>
            <person name="Scott M.A."/>
            <person name="Spackman E."/>
            <person name="Goraichik I."/>
            <person name="Dimitrov K.M."/>
            <person name="Suarez D.L."/>
            <person name="Swayne D.E."/>
        </authorList>
    </citation>
    <scope>NUCLEOTIDE SEQUENCE [LARGE SCALE GENOMIC DNA]</scope>
    <source>
        <strain evidence="6">SB41UT1</strain>
    </source>
</reference>
<keyword evidence="3 5" id="KW-1133">Transmembrane helix</keyword>
<dbReference type="InterPro" id="IPR023352">
    <property type="entry name" value="MAPEG-like_dom_sf"/>
</dbReference>
<accession>A0A1X7AM92</accession>
<sequence length="125" mass="13874">MTIAYWCVLAAALMPMIWALIAKKSKPGFSNRRPRQFMASLEGFGARAHGAHLNSFEAFPFFAAAVIIAHQIGKMEQSTMDTLALTYIGLRVLFGIFYLIDKHLLRSLVWVAAVACNVAFFVMSS</sequence>
<dbReference type="Proteomes" id="UP000196573">
    <property type="component" value="Unassembled WGS sequence"/>
</dbReference>
<protein>
    <submittedName>
        <fullName evidence="6">MAPEG family protein</fullName>
    </submittedName>
</protein>
<dbReference type="OrthoDB" id="513661at2"/>
<feature type="transmembrane region" description="Helical" evidence="5">
    <location>
        <begin position="106"/>
        <end position="123"/>
    </location>
</feature>
<gene>
    <name evidence="6" type="ORF">EHSB41UT_03160</name>
</gene>
<organism evidence="6 7">
    <name type="scientific">Parendozoicomonas haliclonae</name>
    <dbReference type="NCBI Taxonomy" id="1960125"/>
    <lineage>
        <taxon>Bacteria</taxon>
        <taxon>Pseudomonadati</taxon>
        <taxon>Pseudomonadota</taxon>
        <taxon>Gammaproteobacteria</taxon>
        <taxon>Oceanospirillales</taxon>
        <taxon>Endozoicomonadaceae</taxon>
        <taxon>Parendozoicomonas</taxon>
    </lineage>
</organism>
<dbReference type="Pfam" id="PF01124">
    <property type="entry name" value="MAPEG"/>
    <property type="match status" value="1"/>
</dbReference>
<dbReference type="GO" id="GO:0016020">
    <property type="term" value="C:membrane"/>
    <property type="evidence" value="ECO:0007669"/>
    <property type="project" value="UniProtKB-SubCell"/>
</dbReference>
<evidence type="ECO:0000256" key="4">
    <source>
        <dbReference type="ARBA" id="ARBA00023136"/>
    </source>
</evidence>
<comment type="subcellular location">
    <subcellularLocation>
        <location evidence="1">Membrane</location>
    </subcellularLocation>
</comment>
<evidence type="ECO:0000256" key="3">
    <source>
        <dbReference type="ARBA" id="ARBA00022989"/>
    </source>
</evidence>
<dbReference type="RefSeq" id="WP_087111590.1">
    <property type="nucleotide sequence ID" value="NZ_CBCSCN010000007.1"/>
</dbReference>
<keyword evidence="7" id="KW-1185">Reference proteome</keyword>
<keyword evidence="2 5" id="KW-0812">Transmembrane</keyword>
<evidence type="ECO:0000313" key="6">
    <source>
        <dbReference type="EMBL" id="SMA49285.1"/>
    </source>
</evidence>
<evidence type="ECO:0000256" key="2">
    <source>
        <dbReference type="ARBA" id="ARBA00022692"/>
    </source>
</evidence>
<dbReference type="EMBL" id="FWPT01000007">
    <property type="protein sequence ID" value="SMA49285.1"/>
    <property type="molecule type" value="Genomic_DNA"/>
</dbReference>